<dbReference type="GO" id="GO:0036503">
    <property type="term" value="P:ERAD pathway"/>
    <property type="evidence" value="ECO:0007669"/>
    <property type="project" value="TreeGrafter"/>
</dbReference>
<accession>A0AAD8J8E3</accession>
<dbReference type="AlphaFoldDB" id="A0AAD8J8E3"/>
<keyword evidence="6" id="KW-1185">Reference proteome</keyword>
<feature type="domain" description="OTU" evidence="4">
    <location>
        <begin position="207"/>
        <end position="345"/>
    </location>
</feature>
<dbReference type="EC" id="3.4.19.12" evidence="3"/>
<sequence length="354" mass="39965">MTEKNPEVLESSVHSYLNLRTESQPIPSSSSSCLTKAIQTHQGSFQIVCFEHNWIFNVCFICQFEEIGKCFELRIYQRKLLCVGIAVRLWKNRCLFSCSHLCKIMSSWRLGARCSASARTSCLTLLSGNLKPRYLDMFILRRSRCLPVAGLQMFQKRCFRPSFSKQRINMNTPTVNAEALHATKNADEECGSSSVSHSHGKQVYTDYSIIGIPGDGRCMFRSVAHGACVRSGKPAPSERLQKELADELRTCVADEFIKRREETEWFIEGDFNTYVSNIRKPHVWGGEPELLMASHVLQMPITVFMHDKGSGGLISIAEYGQEYGKENPINVLYHGFGHYDALQFPGPSGARSKL</sequence>
<comment type="caution">
    <text evidence="5">The sequence shown here is derived from an EMBL/GenBank/DDBJ whole genome shotgun (WGS) entry which is preliminary data.</text>
</comment>
<reference evidence="5" key="1">
    <citation type="submission" date="2023-02" db="EMBL/GenBank/DDBJ databases">
        <title>Genome of toxic invasive species Heracleum sosnowskyi carries increased number of genes despite the absence of recent whole-genome duplications.</title>
        <authorList>
            <person name="Schelkunov M."/>
            <person name="Shtratnikova V."/>
            <person name="Makarenko M."/>
            <person name="Klepikova A."/>
            <person name="Omelchenko D."/>
            <person name="Novikova G."/>
            <person name="Obukhova E."/>
            <person name="Bogdanov V."/>
            <person name="Penin A."/>
            <person name="Logacheva M."/>
        </authorList>
    </citation>
    <scope>NUCLEOTIDE SEQUENCE</scope>
    <source>
        <strain evidence="5">Hsosn_3</strain>
        <tissue evidence="5">Leaf</tissue>
    </source>
</reference>
<dbReference type="Gene3D" id="3.90.70.80">
    <property type="match status" value="1"/>
</dbReference>
<dbReference type="EMBL" id="JAUIZM010000002">
    <property type="protein sequence ID" value="KAK1397735.1"/>
    <property type="molecule type" value="Genomic_DNA"/>
</dbReference>
<dbReference type="CDD" id="cd22760">
    <property type="entry name" value="OTU_plant_OTU4-like"/>
    <property type="match status" value="1"/>
</dbReference>
<proteinExistence type="predicted"/>
<reference evidence="5" key="2">
    <citation type="submission" date="2023-05" db="EMBL/GenBank/DDBJ databases">
        <authorList>
            <person name="Schelkunov M.I."/>
        </authorList>
    </citation>
    <scope>NUCLEOTIDE SEQUENCE</scope>
    <source>
        <strain evidence="5">Hsosn_3</strain>
        <tissue evidence="5">Leaf</tissue>
    </source>
</reference>
<comment type="function">
    <text evidence="3">Hydrolase that can remove conjugated ubiquitin from proteins and may therefore play an important regulatory role at the level of protein turnover by preventing degradation.</text>
</comment>
<keyword evidence="3" id="KW-0833">Ubl conjugation pathway</keyword>
<keyword evidence="3" id="KW-0788">Thiol protease</keyword>
<dbReference type="PROSITE" id="PS51257">
    <property type="entry name" value="PROKAR_LIPOPROTEIN"/>
    <property type="match status" value="1"/>
</dbReference>
<dbReference type="SUPFAM" id="SSF54001">
    <property type="entry name" value="Cysteine proteinases"/>
    <property type="match status" value="1"/>
</dbReference>
<dbReference type="PANTHER" id="PTHR13312:SF5">
    <property type="entry name" value="UBIQUITIN THIOESTERASE OTU"/>
    <property type="match status" value="1"/>
</dbReference>
<gene>
    <name evidence="5" type="ORF">POM88_007598</name>
</gene>
<keyword evidence="2 3" id="KW-0378">Hydrolase</keyword>
<dbReference type="GO" id="GO:0016579">
    <property type="term" value="P:protein deubiquitination"/>
    <property type="evidence" value="ECO:0007669"/>
    <property type="project" value="TreeGrafter"/>
</dbReference>
<dbReference type="GO" id="GO:0004843">
    <property type="term" value="F:cysteine-type deubiquitinase activity"/>
    <property type="evidence" value="ECO:0007669"/>
    <property type="project" value="UniProtKB-UniRule"/>
</dbReference>
<evidence type="ECO:0000313" key="5">
    <source>
        <dbReference type="EMBL" id="KAK1397735.1"/>
    </source>
</evidence>
<dbReference type="InterPro" id="IPR038765">
    <property type="entry name" value="Papain-like_cys_pep_sf"/>
</dbReference>
<protein>
    <recommendedName>
        <fullName evidence="3">Ubiquitin thioesterase OTU</fullName>
        <ecNumber evidence="3">3.4.19.12</ecNumber>
    </recommendedName>
</protein>
<dbReference type="Proteomes" id="UP001237642">
    <property type="component" value="Unassembled WGS sequence"/>
</dbReference>
<dbReference type="PROSITE" id="PS50802">
    <property type="entry name" value="OTU"/>
    <property type="match status" value="1"/>
</dbReference>
<dbReference type="PANTHER" id="PTHR13312">
    <property type="entry name" value="HIV-INDUCED PROTEIN-7-LIKE PROTEASE"/>
    <property type="match status" value="1"/>
</dbReference>
<dbReference type="FunFam" id="3.90.70.80:FF:000007">
    <property type="entry name" value="OTU domain-containing protein"/>
    <property type="match status" value="1"/>
</dbReference>
<organism evidence="5 6">
    <name type="scientific">Heracleum sosnowskyi</name>
    <dbReference type="NCBI Taxonomy" id="360622"/>
    <lineage>
        <taxon>Eukaryota</taxon>
        <taxon>Viridiplantae</taxon>
        <taxon>Streptophyta</taxon>
        <taxon>Embryophyta</taxon>
        <taxon>Tracheophyta</taxon>
        <taxon>Spermatophyta</taxon>
        <taxon>Magnoliopsida</taxon>
        <taxon>eudicotyledons</taxon>
        <taxon>Gunneridae</taxon>
        <taxon>Pentapetalae</taxon>
        <taxon>asterids</taxon>
        <taxon>campanulids</taxon>
        <taxon>Apiales</taxon>
        <taxon>Apiaceae</taxon>
        <taxon>Apioideae</taxon>
        <taxon>apioid superclade</taxon>
        <taxon>Tordylieae</taxon>
        <taxon>Tordyliinae</taxon>
        <taxon>Heracleum</taxon>
    </lineage>
</organism>
<keyword evidence="3" id="KW-0645">Protease</keyword>
<dbReference type="InterPro" id="IPR003323">
    <property type="entry name" value="OTU_dom"/>
</dbReference>
<evidence type="ECO:0000256" key="3">
    <source>
        <dbReference type="RuleBase" id="RU367104"/>
    </source>
</evidence>
<evidence type="ECO:0000256" key="2">
    <source>
        <dbReference type="ARBA" id="ARBA00022801"/>
    </source>
</evidence>
<dbReference type="Pfam" id="PF02338">
    <property type="entry name" value="OTU"/>
    <property type="match status" value="1"/>
</dbReference>
<dbReference type="GO" id="GO:0030968">
    <property type="term" value="P:endoplasmic reticulum unfolded protein response"/>
    <property type="evidence" value="ECO:0007669"/>
    <property type="project" value="TreeGrafter"/>
</dbReference>
<comment type="subcellular location">
    <subcellularLocation>
        <location evidence="3">Cytoplasm</location>
    </subcellularLocation>
</comment>
<evidence type="ECO:0000256" key="1">
    <source>
        <dbReference type="ARBA" id="ARBA00000707"/>
    </source>
</evidence>
<evidence type="ECO:0000259" key="4">
    <source>
        <dbReference type="PROSITE" id="PS50802"/>
    </source>
</evidence>
<evidence type="ECO:0000313" key="6">
    <source>
        <dbReference type="Proteomes" id="UP001237642"/>
    </source>
</evidence>
<dbReference type="GO" id="GO:0005829">
    <property type="term" value="C:cytosol"/>
    <property type="evidence" value="ECO:0007669"/>
    <property type="project" value="TreeGrafter"/>
</dbReference>
<name>A0AAD8J8E3_9APIA</name>
<keyword evidence="3" id="KW-0963">Cytoplasm</keyword>
<dbReference type="InterPro" id="IPR047947">
    <property type="entry name" value="OTU4_OTU"/>
</dbReference>
<dbReference type="GO" id="GO:0005634">
    <property type="term" value="C:nucleus"/>
    <property type="evidence" value="ECO:0007669"/>
    <property type="project" value="TreeGrafter"/>
</dbReference>
<comment type="catalytic activity">
    <reaction evidence="1 3">
        <text>Thiol-dependent hydrolysis of ester, thioester, amide, peptide and isopeptide bonds formed by the C-terminal Gly of ubiquitin (a 76-residue protein attached to proteins as an intracellular targeting signal).</text>
        <dbReference type="EC" id="3.4.19.12"/>
    </reaction>
</comment>